<reference evidence="2 3" key="1">
    <citation type="submission" date="2020-02" db="EMBL/GenBank/DDBJ databases">
        <title>Bird 10,000 Genomes (B10K) Project - Family phase.</title>
        <authorList>
            <person name="Zhang G."/>
        </authorList>
    </citation>
    <scope>NUCLEOTIDE SEQUENCE [LARGE SCALE GENOMIC DNA]</scope>
    <source>
        <strain evidence="2">B10K-DU-006-06</strain>
    </source>
</reference>
<dbReference type="InterPro" id="IPR006885">
    <property type="entry name" value="NADH_UbQ_FeS_4_mit-like"/>
</dbReference>
<dbReference type="AlphaFoldDB" id="A0A7L4G3Q5"/>
<sequence length="455" mass="51291">VRIPKHPLEIPPPSEKDWLKDDEEDFFLQDSDRERDALPQPFRMVNKLVTLVFENAMEIIERREMLREAEKLKVQPTKCFPTAEFQVTGRANCLAVSGKYIFVGLSGGLAAFTVFNWEEVCAWDAAKTEICAIRALDLENEHHILLAVDEMGLVCLFCFHKENFRLIKILNEVEDISKRSTCVDVVLSPGGDYAGFLLQGDTKAWLEIYRLPKDSWLKEMEKSSGAAAGLARWRRRSTAVSMVFLLQESPVSAIKADAKLSLPVLLLKVKPPKPVTGSSFKSPLDALKKVDDGIVLGLGYNHLIKDSQWEQQERIFCSTYPECLEAESERKNKEEIPRHATFHFLLPSQILQAQPEMKVQPDVPAGISVHWDGSHSLCFYLLNHPLKDKADSDPKPEVVWPCAAPIVCSAVSSCSRYLALACEDATITIWDTQLGYPLSVTAILEERLIRSIHFL</sequence>
<name>A0A7L4G3Q5_9COLU</name>
<dbReference type="Proteomes" id="UP000541332">
    <property type="component" value="Unassembled WGS sequence"/>
</dbReference>
<feature type="non-terminal residue" evidence="2">
    <location>
        <position position="455"/>
    </location>
</feature>
<comment type="caution">
    <text evidence="2">The sequence shown here is derived from an EMBL/GenBank/DDBJ whole genome shotgun (WGS) entry which is preliminary data.</text>
</comment>
<evidence type="ECO:0000256" key="1">
    <source>
        <dbReference type="SAM" id="MobiDB-lite"/>
    </source>
</evidence>
<gene>
    <name evidence="2" type="primary">Wdr93_0</name>
    <name evidence="2" type="ORF">ALOBEC_R10871</name>
</gene>
<evidence type="ECO:0000313" key="2">
    <source>
        <dbReference type="EMBL" id="NXW92741.1"/>
    </source>
</evidence>
<dbReference type="PANTHER" id="PTHR12219:SF17">
    <property type="entry name" value="WD REPEAT-CONTAINING PROTEIN 93"/>
    <property type="match status" value="1"/>
</dbReference>
<dbReference type="PANTHER" id="PTHR12219">
    <property type="entry name" value="NADH-UBIQUINONE OXIDOREDUCTASE"/>
    <property type="match status" value="1"/>
</dbReference>
<proteinExistence type="predicted"/>
<dbReference type="InterPro" id="IPR036322">
    <property type="entry name" value="WD40_repeat_dom_sf"/>
</dbReference>
<dbReference type="SUPFAM" id="SSF50978">
    <property type="entry name" value="WD40 repeat-like"/>
    <property type="match status" value="1"/>
</dbReference>
<feature type="non-terminal residue" evidence="2">
    <location>
        <position position="1"/>
    </location>
</feature>
<organism evidence="2 3">
    <name type="scientific">Pampusana beccarii</name>
    <name type="common">Western bronze ground-dove</name>
    <dbReference type="NCBI Taxonomy" id="2953425"/>
    <lineage>
        <taxon>Eukaryota</taxon>
        <taxon>Metazoa</taxon>
        <taxon>Chordata</taxon>
        <taxon>Craniata</taxon>
        <taxon>Vertebrata</taxon>
        <taxon>Euteleostomi</taxon>
        <taxon>Archelosauria</taxon>
        <taxon>Archosauria</taxon>
        <taxon>Dinosauria</taxon>
        <taxon>Saurischia</taxon>
        <taxon>Theropoda</taxon>
        <taxon>Coelurosauria</taxon>
        <taxon>Aves</taxon>
        <taxon>Neognathae</taxon>
        <taxon>Neoaves</taxon>
        <taxon>Columbimorphae</taxon>
        <taxon>Columbiformes</taxon>
        <taxon>Columbidae</taxon>
        <taxon>Pampusana</taxon>
    </lineage>
</organism>
<dbReference type="Pfam" id="PF21030">
    <property type="entry name" value="WDR93"/>
    <property type="match status" value="1"/>
</dbReference>
<protein>
    <submittedName>
        <fullName evidence="2">WDR93 protein</fullName>
    </submittedName>
</protein>
<keyword evidence="3" id="KW-1185">Reference proteome</keyword>
<accession>A0A7L4G3Q5</accession>
<dbReference type="InterPro" id="IPR049547">
    <property type="entry name" value="WDR93_beta-prop"/>
</dbReference>
<dbReference type="OrthoDB" id="547231at2759"/>
<evidence type="ECO:0000313" key="3">
    <source>
        <dbReference type="Proteomes" id="UP000541332"/>
    </source>
</evidence>
<feature type="region of interest" description="Disordered" evidence="1">
    <location>
        <begin position="1"/>
        <end position="22"/>
    </location>
</feature>
<dbReference type="EMBL" id="VWYH01009010">
    <property type="protein sequence ID" value="NXW92741.1"/>
    <property type="molecule type" value="Genomic_DNA"/>
</dbReference>
<dbReference type="GO" id="GO:0022900">
    <property type="term" value="P:electron transport chain"/>
    <property type="evidence" value="ECO:0007669"/>
    <property type="project" value="InterPro"/>
</dbReference>